<dbReference type="RefSeq" id="WP_211549703.1">
    <property type="nucleotide sequence ID" value="NZ_JAGTUF010000013.1"/>
</dbReference>
<dbReference type="EMBL" id="JAGTUF010000013">
    <property type="protein sequence ID" value="MBR9972687.1"/>
    <property type="molecule type" value="Genomic_DNA"/>
</dbReference>
<keyword evidence="2" id="KW-1185">Reference proteome</keyword>
<protein>
    <submittedName>
        <fullName evidence="1">Uncharacterized protein</fullName>
    </submittedName>
</protein>
<sequence length="58" mass="6380">MALGIDDILHYDPTDCPSCPIGKLKREWAAEEEGLLDVLLLNMDQINPSAEDLAKKLG</sequence>
<organism evidence="1 2">
    <name type="scientific">Magnetospirillum sulfuroxidans</name>
    <dbReference type="NCBI Taxonomy" id="611300"/>
    <lineage>
        <taxon>Bacteria</taxon>
        <taxon>Pseudomonadati</taxon>
        <taxon>Pseudomonadota</taxon>
        <taxon>Alphaproteobacteria</taxon>
        <taxon>Rhodospirillales</taxon>
        <taxon>Rhodospirillaceae</taxon>
        <taxon>Magnetospirillum</taxon>
    </lineage>
</organism>
<comment type="caution">
    <text evidence="1">The sequence shown here is derived from an EMBL/GenBank/DDBJ whole genome shotgun (WGS) entry which is preliminary data.</text>
</comment>
<reference evidence="1 2" key="1">
    <citation type="submission" date="2021-04" db="EMBL/GenBank/DDBJ databases">
        <title>Magnetospirillum sulfuroxidans sp. nov., a facultative chemolithoautotrophic sulfur-oxidizing alphaproteobacterium isolated from freshwater sediment and proposals for Paramagetospirillum gen. nov., and Magnetospirillaceae fam. nov.</title>
        <authorList>
            <person name="Koziaeva V."/>
            <person name="Geelhoed J.S."/>
            <person name="Sorokin D.Y."/>
            <person name="Grouzdev D.S."/>
        </authorList>
    </citation>
    <scope>NUCLEOTIDE SEQUENCE [LARGE SCALE GENOMIC DNA]</scope>
    <source>
        <strain evidence="1 2">J10</strain>
    </source>
</reference>
<evidence type="ECO:0000313" key="2">
    <source>
        <dbReference type="Proteomes" id="UP000680714"/>
    </source>
</evidence>
<evidence type="ECO:0000313" key="1">
    <source>
        <dbReference type="EMBL" id="MBR9972687.1"/>
    </source>
</evidence>
<gene>
    <name evidence="1" type="ORF">KEC16_13260</name>
</gene>
<dbReference type="Proteomes" id="UP000680714">
    <property type="component" value="Unassembled WGS sequence"/>
</dbReference>
<proteinExistence type="predicted"/>
<accession>A0ABS5IES1</accession>
<name>A0ABS5IES1_9PROT</name>